<sequence>MPRKQRVWYPGAVLHIANRGNRKLPIFHDEKDYMQFLQLMETARRRHPFYLHAYCLMSNHYHLLLEAIDDSPAHAMHFLNVSYAKYYNDRYMQSGHVFQGRYYSKVAPAIDYILDASKYIHLNPVEAGIIGNPADYQWSSCAAYIYHTENPHITTSTVLSYFPKPPSYHYQKFLHSDRPSKFQDLVFPVVQYNNKI</sequence>
<evidence type="ECO:0000313" key="2">
    <source>
        <dbReference type="EMBL" id="MDE5414734.1"/>
    </source>
</evidence>
<name>A0ABT5VKE3_9BACI</name>
<gene>
    <name evidence="2" type="ORF">N7Z68_15245</name>
</gene>
<dbReference type="Gene3D" id="3.30.70.1290">
    <property type="entry name" value="Transposase IS200-like"/>
    <property type="match status" value="1"/>
</dbReference>
<dbReference type="Pfam" id="PF01797">
    <property type="entry name" value="Y1_Tnp"/>
    <property type="match status" value="1"/>
</dbReference>
<dbReference type="RefSeq" id="WP_275119338.1">
    <property type="nucleotide sequence ID" value="NZ_JAOTPO010000010.1"/>
</dbReference>
<protein>
    <submittedName>
        <fullName evidence="2">Transposase</fullName>
    </submittedName>
</protein>
<keyword evidence="3" id="KW-1185">Reference proteome</keyword>
<dbReference type="InterPro" id="IPR036515">
    <property type="entry name" value="Transposase_17_sf"/>
</dbReference>
<evidence type="ECO:0000259" key="1">
    <source>
        <dbReference type="SMART" id="SM01321"/>
    </source>
</evidence>
<feature type="domain" description="Transposase IS200-like" evidence="1">
    <location>
        <begin position="9"/>
        <end position="123"/>
    </location>
</feature>
<dbReference type="SUPFAM" id="SSF143422">
    <property type="entry name" value="Transposase IS200-like"/>
    <property type="match status" value="1"/>
</dbReference>
<organism evidence="2 3">
    <name type="scientific">Alkalihalobacterium chitinilyticum</name>
    <dbReference type="NCBI Taxonomy" id="2980103"/>
    <lineage>
        <taxon>Bacteria</taxon>
        <taxon>Bacillati</taxon>
        <taxon>Bacillota</taxon>
        <taxon>Bacilli</taxon>
        <taxon>Bacillales</taxon>
        <taxon>Bacillaceae</taxon>
        <taxon>Alkalihalobacterium</taxon>
    </lineage>
</organism>
<accession>A0ABT5VKE3</accession>
<dbReference type="EMBL" id="JAOTPO010000010">
    <property type="protein sequence ID" value="MDE5414734.1"/>
    <property type="molecule type" value="Genomic_DNA"/>
</dbReference>
<dbReference type="SMART" id="SM01321">
    <property type="entry name" value="Y1_Tnp"/>
    <property type="match status" value="1"/>
</dbReference>
<dbReference type="PANTHER" id="PTHR34322:SF2">
    <property type="entry name" value="TRANSPOSASE IS200-LIKE DOMAIN-CONTAINING PROTEIN"/>
    <property type="match status" value="1"/>
</dbReference>
<proteinExistence type="predicted"/>
<evidence type="ECO:0000313" key="3">
    <source>
        <dbReference type="Proteomes" id="UP001148125"/>
    </source>
</evidence>
<comment type="caution">
    <text evidence="2">The sequence shown here is derived from an EMBL/GenBank/DDBJ whole genome shotgun (WGS) entry which is preliminary data.</text>
</comment>
<dbReference type="InterPro" id="IPR002686">
    <property type="entry name" value="Transposase_17"/>
</dbReference>
<dbReference type="PANTHER" id="PTHR34322">
    <property type="entry name" value="TRANSPOSASE, Y1_TNP DOMAIN-CONTAINING"/>
    <property type="match status" value="1"/>
</dbReference>
<reference evidence="2" key="1">
    <citation type="submission" date="2024-05" db="EMBL/GenBank/DDBJ databases">
        <title>Alkalihalobacillus sp. strain MEB203 novel alkaliphilic bacterium from Lonar Lake, India.</title>
        <authorList>
            <person name="Joshi A."/>
            <person name="Thite S."/>
            <person name="Mengade P."/>
        </authorList>
    </citation>
    <scope>NUCLEOTIDE SEQUENCE</scope>
    <source>
        <strain evidence="2">MEB 203</strain>
    </source>
</reference>
<dbReference type="Proteomes" id="UP001148125">
    <property type="component" value="Unassembled WGS sequence"/>
</dbReference>